<dbReference type="CDD" id="cd06558">
    <property type="entry name" value="crotonase-like"/>
    <property type="match status" value="1"/>
</dbReference>
<dbReference type="Gene3D" id="3.90.226.10">
    <property type="entry name" value="2-enoyl-CoA Hydratase, Chain A, domain 1"/>
    <property type="match status" value="1"/>
</dbReference>
<dbReference type="NCBIfam" id="NF005699">
    <property type="entry name" value="PRK07509.1"/>
    <property type="match status" value="1"/>
</dbReference>
<dbReference type="Proteomes" id="UP000032352">
    <property type="component" value="Chromosome"/>
</dbReference>
<evidence type="ECO:0000256" key="1">
    <source>
        <dbReference type="ARBA" id="ARBA00005254"/>
    </source>
</evidence>
<dbReference type="PANTHER" id="PTHR43149:SF1">
    <property type="entry name" value="DELTA(3,5)-DELTA(2,4)-DIENOYL-COA ISOMERASE, MITOCHONDRIAL"/>
    <property type="match status" value="1"/>
</dbReference>
<organism evidence="2 3">
    <name type="scientific">Thalassomonas viridans</name>
    <dbReference type="NCBI Taxonomy" id="137584"/>
    <lineage>
        <taxon>Bacteria</taxon>
        <taxon>Pseudomonadati</taxon>
        <taxon>Pseudomonadota</taxon>
        <taxon>Gammaproteobacteria</taxon>
        <taxon>Alteromonadales</taxon>
        <taxon>Colwelliaceae</taxon>
        <taxon>Thalassomonas</taxon>
    </lineage>
</organism>
<evidence type="ECO:0000313" key="3">
    <source>
        <dbReference type="Proteomes" id="UP000032352"/>
    </source>
</evidence>
<protein>
    <submittedName>
        <fullName evidence="2">Crotonase/enoyl-CoA hydratase family protein</fullName>
    </submittedName>
</protein>
<dbReference type="Pfam" id="PF00378">
    <property type="entry name" value="ECH_1"/>
    <property type="match status" value="1"/>
</dbReference>
<dbReference type="RefSeq" id="WP_044841551.1">
    <property type="nucleotide sequence ID" value="NZ_CP059733.1"/>
</dbReference>
<proteinExistence type="inferred from homology"/>
<gene>
    <name evidence="2" type="ORF">SG34_013165</name>
</gene>
<dbReference type="AlphaFoldDB" id="A0AAE9Z837"/>
<dbReference type="InterPro" id="IPR001753">
    <property type="entry name" value="Enoyl-CoA_hydra/iso"/>
</dbReference>
<sequence>MSCDRIRVEIENQIAFVRLTRPEKHNALDIEMFSAIDNTIKKLRKSRNIRTVIVSGAGEDFCTGLDIKSVMRSPLNAVRLLFKWLPWRANLAQRVSTGWRDLPVPVIMAIQGRCWGGGLQIALGADFRIARPDASLSIMEAKWGLIPDMGGTLALRTLLNQDIAKRLAMTGQEFTGEQALALGLLTELDQDPLEKAKQLAMEICRQSPDAVSAVKKLYNKSWWSGPGAALARESGYQLRVLAGKNQKIKTFNQTHDQQAQKDFAARGHW</sequence>
<dbReference type="SUPFAM" id="SSF52096">
    <property type="entry name" value="ClpP/crotonase"/>
    <property type="match status" value="1"/>
</dbReference>
<dbReference type="GO" id="GO:0016853">
    <property type="term" value="F:isomerase activity"/>
    <property type="evidence" value="ECO:0007669"/>
    <property type="project" value="InterPro"/>
</dbReference>
<dbReference type="PANTHER" id="PTHR43149">
    <property type="entry name" value="ENOYL-COA HYDRATASE"/>
    <property type="match status" value="1"/>
</dbReference>
<keyword evidence="3" id="KW-1185">Reference proteome</keyword>
<dbReference type="KEGG" id="tvd:SG34_013165"/>
<accession>A0AAE9Z837</accession>
<evidence type="ECO:0000313" key="2">
    <source>
        <dbReference type="EMBL" id="WDE07759.1"/>
    </source>
</evidence>
<reference evidence="2 3" key="1">
    <citation type="journal article" date="2015" name="Genome Announc.">
        <title>Draft Genome Sequences of Marine Isolates of Thalassomonas viridans and Thalassomonas actiniarum.</title>
        <authorList>
            <person name="Olonade I."/>
            <person name="van Zyl L.J."/>
            <person name="Trindade M."/>
        </authorList>
    </citation>
    <scope>NUCLEOTIDE SEQUENCE [LARGE SCALE GENOMIC DNA]</scope>
    <source>
        <strain evidence="2 3">XOM25</strain>
    </source>
</reference>
<dbReference type="InterPro" id="IPR045002">
    <property type="entry name" value="Ech1-like"/>
</dbReference>
<name>A0AAE9Z837_9GAMM</name>
<reference evidence="2 3" key="2">
    <citation type="journal article" date="2022" name="Mar. Drugs">
        <title>Bioassay-Guided Fractionation Leads to the Detection of Cholic Acid Generated by the Rare Thalassomonas sp.</title>
        <authorList>
            <person name="Pheiffer F."/>
            <person name="Schneider Y.K."/>
            <person name="Hansen E.H."/>
            <person name="Andersen J.H."/>
            <person name="Isaksson J."/>
            <person name="Busche T."/>
            <person name="R C."/>
            <person name="Kalinowski J."/>
            <person name="Zyl L.V."/>
            <person name="Trindade M."/>
        </authorList>
    </citation>
    <scope>NUCLEOTIDE SEQUENCE [LARGE SCALE GENOMIC DNA]</scope>
    <source>
        <strain evidence="2 3">XOM25</strain>
    </source>
</reference>
<dbReference type="EMBL" id="CP059733">
    <property type="protein sequence ID" value="WDE07759.1"/>
    <property type="molecule type" value="Genomic_DNA"/>
</dbReference>
<comment type="similarity">
    <text evidence="1">Belongs to the enoyl-CoA hydratase/isomerase family.</text>
</comment>
<dbReference type="InterPro" id="IPR029045">
    <property type="entry name" value="ClpP/crotonase-like_dom_sf"/>
</dbReference>